<dbReference type="RefSeq" id="WP_219764450.1">
    <property type="nucleotide sequence ID" value="NZ_JAHYBZ010000006.1"/>
</dbReference>
<evidence type="ECO:0000313" key="4">
    <source>
        <dbReference type="Proteomes" id="UP001196565"/>
    </source>
</evidence>
<keyword evidence="2" id="KW-0472">Membrane</keyword>
<evidence type="ECO:0000313" key="3">
    <source>
        <dbReference type="EMBL" id="MBW6399860.1"/>
    </source>
</evidence>
<feature type="transmembrane region" description="Helical" evidence="2">
    <location>
        <begin position="63"/>
        <end position="81"/>
    </location>
</feature>
<keyword evidence="4" id="KW-1185">Reference proteome</keyword>
<name>A0ABS7AEZ8_9PROT</name>
<keyword evidence="2" id="KW-1133">Transmembrane helix</keyword>
<sequence>MTIGQWFGFQGRIGRQTWWLGYVLPLTAISIICSVLDIALGFVTIQDAAPVDGYGYGFETAGIGPFGLLSLIPLIWGGLAGQVKRWHDRDKSGWMVLINFIPLIGMIWALIELGFLRGTAGPNRFGADPLGGTAAQWQQQGWQGQPPQQQWQPQQPQQWQQPQPQQWQPQQPPQWQPPPAQGWQPSPQQGWQAPPQGYPPPQGPGAPPPGYGQPPAGYGQPPAGPPPGYGQPPQGSVPPVRRD</sequence>
<keyword evidence="2" id="KW-0812">Transmembrane</keyword>
<feature type="transmembrane region" description="Helical" evidence="2">
    <location>
        <begin position="20"/>
        <end position="43"/>
    </location>
</feature>
<dbReference type="InterPro" id="IPR008523">
    <property type="entry name" value="DUF805"/>
</dbReference>
<feature type="compositionally biased region" description="Pro residues" evidence="1">
    <location>
        <begin position="196"/>
        <end position="212"/>
    </location>
</feature>
<protein>
    <submittedName>
        <fullName evidence="3">DUF805 domain-containing protein</fullName>
    </submittedName>
</protein>
<dbReference type="EMBL" id="JAHYBZ010000006">
    <property type="protein sequence ID" value="MBW6399860.1"/>
    <property type="molecule type" value="Genomic_DNA"/>
</dbReference>
<feature type="region of interest" description="Disordered" evidence="1">
    <location>
        <begin position="127"/>
        <end position="243"/>
    </location>
</feature>
<feature type="compositionally biased region" description="Low complexity" evidence="1">
    <location>
        <begin position="181"/>
        <end position="195"/>
    </location>
</feature>
<comment type="caution">
    <text evidence="3">The sequence shown here is derived from an EMBL/GenBank/DDBJ whole genome shotgun (WGS) entry which is preliminary data.</text>
</comment>
<feature type="compositionally biased region" description="Low complexity" evidence="1">
    <location>
        <begin position="134"/>
        <end position="169"/>
    </location>
</feature>
<accession>A0ABS7AEZ8</accession>
<organism evidence="3 4">
    <name type="scientific">Roseomonas alba</name>
    <dbReference type="NCBI Taxonomy" id="2846776"/>
    <lineage>
        <taxon>Bacteria</taxon>
        <taxon>Pseudomonadati</taxon>
        <taxon>Pseudomonadota</taxon>
        <taxon>Alphaproteobacteria</taxon>
        <taxon>Acetobacterales</taxon>
        <taxon>Roseomonadaceae</taxon>
        <taxon>Roseomonas</taxon>
    </lineage>
</organism>
<proteinExistence type="predicted"/>
<gene>
    <name evidence="3" type="ORF">KPL78_18520</name>
</gene>
<feature type="compositionally biased region" description="Pro residues" evidence="1">
    <location>
        <begin position="170"/>
        <end position="180"/>
    </location>
</feature>
<dbReference type="Proteomes" id="UP001196565">
    <property type="component" value="Unassembled WGS sequence"/>
</dbReference>
<dbReference type="Pfam" id="PF05656">
    <property type="entry name" value="DUF805"/>
    <property type="match status" value="1"/>
</dbReference>
<dbReference type="PANTHER" id="PTHR34980:SF3">
    <property type="entry name" value="BLR8105 PROTEIN"/>
    <property type="match status" value="1"/>
</dbReference>
<dbReference type="PANTHER" id="PTHR34980">
    <property type="entry name" value="INNER MEMBRANE PROTEIN-RELATED-RELATED"/>
    <property type="match status" value="1"/>
</dbReference>
<feature type="transmembrane region" description="Helical" evidence="2">
    <location>
        <begin position="93"/>
        <end position="111"/>
    </location>
</feature>
<evidence type="ECO:0000256" key="2">
    <source>
        <dbReference type="SAM" id="Phobius"/>
    </source>
</evidence>
<reference evidence="3 4" key="1">
    <citation type="submission" date="2021-07" db="EMBL/GenBank/DDBJ databases">
        <authorList>
            <person name="So Y."/>
        </authorList>
    </citation>
    <scope>NUCLEOTIDE SEQUENCE [LARGE SCALE GENOMIC DNA]</scope>
    <source>
        <strain evidence="3 4">HJA6</strain>
    </source>
</reference>
<evidence type="ECO:0000256" key="1">
    <source>
        <dbReference type="SAM" id="MobiDB-lite"/>
    </source>
</evidence>